<keyword evidence="3" id="KW-0677">Repeat</keyword>
<dbReference type="GO" id="GO:0003677">
    <property type="term" value="F:DNA binding"/>
    <property type="evidence" value="ECO:0007669"/>
    <property type="project" value="UniProtKB-KW"/>
</dbReference>
<keyword evidence="2" id="KW-0479">Metal-binding</keyword>
<keyword evidence="6" id="KW-0238">DNA-binding</keyword>
<name>C3YE66_BRAFL</name>
<dbReference type="EMBL" id="GG666505">
    <property type="protein sequence ID" value="EEN61374.1"/>
    <property type="molecule type" value="Genomic_DNA"/>
</dbReference>
<keyword evidence="7" id="KW-0539">Nucleus</keyword>
<dbReference type="InParanoid" id="C3YE66"/>
<feature type="domain" description="C2H2-type" evidence="9">
    <location>
        <begin position="185"/>
        <end position="212"/>
    </location>
</feature>
<dbReference type="InterPro" id="IPR013087">
    <property type="entry name" value="Znf_C2H2_type"/>
</dbReference>
<reference evidence="10" key="1">
    <citation type="journal article" date="2008" name="Nature">
        <title>The amphioxus genome and the evolution of the chordate karyotype.</title>
        <authorList>
            <consortium name="US DOE Joint Genome Institute (JGI-PGF)"/>
            <person name="Putnam N.H."/>
            <person name="Butts T."/>
            <person name="Ferrier D.E.K."/>
            <person name="Furlong R.F."/>
            <person name="Hellsten U."/>
            <person name="Kawashima T."/>
            <person name="Robinson-Rechavi M."/>
            <person name="Shoguchi E."/>
            <person name="Terry A."/>
            <person name="Yu J.-K."/>
            <person name="Benito-Gutierrez E.L."/>
            <person name="Dubchak I."/>
            <person name="Garcia-Fernandez J."/>
            <person name="Gibson-Brown J.J."/>
            <person name="Grigoriev I.V."/>
            <person name="Horton A.C."/>
            <person name="de Jong P.J."/>
            <person name="Jurka J."/>
            <person name="Kapitonov V.V."/>
            <person name="Kohara Y."/>
            <person name="Kuroki Y."/>
            <person name="Lindquist E."/>
            <person name="Lucas S."/>
            <person name="Osoegawa K."/>
            <person name="Pennacchio L.A."/>
            <person name="Salamov A.A."/>
            <person name="Satou Y."/>
            <person name="Sauka-Spengler T."/>
            <person name="Schmutz J."/>
            <person name="Shin-I T."/>
            <person name="Toyoda A."/>
            <person name="Bronner-Fraser M."/>
            <person name="Fujiyama A."/>
            <person name="Holland L.Z."/>
            <person name="Holland P.W.H."/>
            <person name="Satoh N."/>
            <person name="Rokhsar D.S."/>
        </authorList>
    </citation>
    <scope>NUCLEOTIDE SEQUENCE [LARGE SCALE GENOMIC DNA]</scope>
    <source>
        <strain evidence="10">S238N-H82</strain>
        <tissue evidence="10">Testes</tissue>
    </source>
</reference>
<evidence type="ECO:0000256" key="8">
    <source>
        <dbReference type="PROSITE-ProRule" id="PRU00042"/>
    </source>
</evidence>
<gene>
    <name evidence="10" type="ORF">BRAFLDRAFT_278495</name>
</gene>
<feature type="domain" description="C2H2-type" evidence="9">
    <location>
        <begin position="211"/>
        <end position="238"/>
    </location>
</feature>
<dbReference type="FunFam" id="3.30.160.60:FF:002420">
    <property type="entry name" value="Zinc finger and BTB domain-containing protein 2"/>
    <property type="match status" value="1"/>
</dbReference>
<evidence type="ECO:0000256" key="1">
    <source>
        <dbReference type="ARBA" id="ARBA00004123"/>
    </source>
</evidence>
<evidence type="ECO:0000256" key="5">
    <source>
        <dbReference type="ARBA" id="ARBA00022833"/>
    </source>
</evidence>
<evidence type="ECO:0000256" key="7">
    <source>
        <dbReference type="ARBA" id="ARBA00023242"/>
    </source>
</evidence>
<dbReference type="GO" id="GO:0005634">
    <property type="term" value="C:nucleus"/>
    <property type="evidence" value="ECO:0007669"/>
    <property type="project" value="UniProtKB-SubCell"/>
</dbReference>
<evidence type="ECO:0000313" key="10">
    <source>
        <dbReference type="EMBL" id="EEN61374.1"/>
    </source>
</evidence>
<dbReference type="PROSITE" id="PS50157">
    <property type="entry name" value="ZINC_FINGER_C2H2_2"/>
    <property type="match status" value="5"/>
</dbReference>
<dbReference type="GO" id="GO:0008270">
    <property type="term" value="F:zinc ion binding"/>
    <property type="evidence" value="ECO:0007669"/>
    <property type="project" value="UniProtKB-KW"/>
</dbReference>
<dbReference type="Pfam" id="PF00096">
    <property type="entry name" value="zf-C2H2"/>
    <property type="match status" value="4"/>
</dbReference>
<comment type="subcellular location">
    <subcellularLocation>
        <location evidence="1">Nucleus</location>
    </subcellularLocation>
</comment>
<dbReference type="SMART" id="SM00355">
    <property type="entry name" value="ZnF_C2H2"/>
    <property type="match status" value="7"/>
</dbReference>
<dbReference type="InterPro" id="IPR036236">
    <property type="entry name" value="Znf_C2H2_sf"/>
</dbReference>
<evidence type="ECO:0000259" key="9">
    <source>
        <dbReference type="PROSITE" id="PS50157"/>
    </source>
</evidence>
<feature type="domain" description="C2H2-type" evidence="9">
    <location>
        <begin position="129"/>
        <end position="157"/>
    </location>
</feature>
<feature type="domain" description="C2H2-type" evidence="9">
    <location>
        <begin position="102"/>
        <end position="129"/>
    </location>
</feature>
<dbReference type="Gene3D" id="3.30.160.60">
    <property type="entry name" value="Classic Zinc Finger"/>
    <property type="match status" value="3"/>
</dbReference>
<dbReference type="InterPro" id="IPR050589">
    <property type="entry name" value="Ikaros_C2H2-ZF"/>
</dbReference>
<feature type="domain" description="C2H2-type" evidence="9">
    <location>
        <begin position="74"/>
        <end position="102"/>
    </location>
</feature>
<dbReference type="PROSITE" id="PS00028">
    <property type="entry name" value="ZINC_FINGER_C2H2_1"/>
    <property type="match status" value="5"/>
</dbReference>
<evidence type="ECO:0000256" key="3">
    <source>
        <dbReference type="ARBA" id="ARBA00022737"/>
    </source>
</evidence>
<organism>
    <name type="scientific">Branchiostoma floridae</name>
    <name type="common">Florida lancelet</name>
    <name type="synonym">Amphioxus</name>
    <dbReference type="NCBI Taxonomy" id="7739"/>
    <lineage>
        <taxon>Eukaryota</taxon>
        <taxon>Metazoa</taxon>
        <taxon>Chordata</taxon>
        <taxon>Cephalochordata</taxon>
        <taxon>Leptocardii</taxon>
        <taxon>Amphioxiformes</taxon>
        <taxon>Branchiostomatidae</taxon>
        <taxon>Branchiostoma</taxon>
    </lineage>
</organism>
<protein>
    <recommendedName>
        <fullName evidence="9">C2H2-type domain-containing protein</fullName>
    </recommendedName>
</protein>
<proteinExistence type="predicted"/>
<evidence type="ECO:0000256" key="4">
    <source>
        <dbReference type="ARBA" id="ARBA00022771"/>
    </source>
</evidence>
<dbReference type="eggNOG" id="KOG1721">
    <property type="taxonomic scope" value="Eukaryota"/>
</dbReference>
<dbReference type="PANTHER" id="PTHR24404:SF114">
    <property type="entry name" value="KLUMPFUSS, ISOFORM B-RELATED"/>
    <property type="match status" value="1"/>
</dbReference>
<dbReference type="AlphaFoldDB" id="C3YE66"/>
<evidence type="ECO:0000256" key="2">
    <source>
        <dbReference type="ARBA" id="ARBA00022723"/>
    </source>
</evidence>
<dbReference type="SUPFAM" id="SSF57667">
    <property type="entry name" value="beta-beta-alpha zinc fingers"/>
    <property type="match status" value="3"/>
</dbReference>
<sequence>MLESHGKVEYKCDNCDFVATAVGKVHQHQLGHQRTHKCNETHHKSPSMLSCKIFGKEVPKPSNKRHCQRHQGNFTCPICSKSFQSKVALKIHSDVIHEDKVLKCSHCEKTFKSYGGYMVHRHVHISKEHTCKDCNMKFPSKTQLYNHRSRAHLSLKECEVCGKLFDLSRLDDHMKTHMGEEAKVYKCTLCPASFKWSQTLRRHQSIHEGLKKCSECKKDYRGSRQLKRHMAKAHKEQT</sequence>
<keyword evidence="4 8" id="KW-0863">Zinc-finger</keyword>
<dbReference type="PANTHER" id="PTHR24404">
    <property type="entry name" value="ZINC FINGER PROTEIN"/>
    <property type="match status" value="1"/>
</dbReference>
<keyword evidence="5" id="KW-0862">Zinc</keyword>
<accession>C3YE66</accession>
<evidence type="ECO:0000256" key="6">
    <source>
        <dbReference type="ARBA" id="ARBA00023125"/>
    </source>
</evidence>